<comment type="caution">
    <text evidence="1">The sequence shown here is derived from an EMBL/GenBank/DDBJ whole genome shotgun (WGS) entry which is preliminary data.</text>
</comment>
<proteinExistence type="predicted"/>
<dbReference type="InterPro" id="IPR007420">
    <property type="entry name" value="DUF465"/>
</dbReference>
<dbReference type="Pfam" id="PF04325">
    <property type="entry name" value="DUF465"/>
    <property type="match status" value="1"/>
</dbReference>
<dbReference type="AlphaFoldDB" id="A0A3L7DYC7"/>
<name>A0A3L7DYC7_9GAMM</name>
<dbReference type="RefSeq" id="WP_117953680.1">
    <property type="nucleotide sequence ID" value="NZ_QRAN01000007.1"/>
</dbReference>
<organism evidence="1 2">
    <name type="scientific">Seongchinamella sediminis</name>
    <dbReference type="NCBI Taxonomy" id="2283635"/>
    <lineage>
        <taxon>Bacteria</taxon>
        <taxon>Pseudomonadati</taxon>
        <taxon>Pseudomonadota</taxon>
        <taxon>Gammaproteobacteria</taxon>
        <taxon>Cellvibrionales</taxon>
        <taxon>Halieaceae</taxon>
        <taxon>Seongchinamella</taxon>
    </lineage>
</organism>
<sequence>MTDTSNTGDTGDNGQEAANEVMTPAMRLLDLQTQHRALDSRIHEMHQHPYQNQILLQRLKKEKLRLKDAIEHLKDEMIPDLNA</sequence>
<protein>
    <submittedName>
        <fullName evidence="1">DUF465 domain-containing protein</fullName>
    </submittedName>
</protein>
<evidence type="ECO:0000313" key="2">
    <source>
        <dbReference type="Proteomes" id="UP000265509"/>
    </source>
</evidence>
<dbReference type="Gene3D" id="6.10.280.50">
    <property type="match status" value="1"/>
</dbReference>
<dbReference type="Proteomes" id="UP000265509">
    <property type="component" value="Unassembled WGS sequence"/>
</dbReference>
<dbReference type="InterPro" id="IPR038444">
    <property type="entry name" value="DUF465_sf"/>
</dbReference>
<reference evidence="1 2" key="1">
    <citation type="submission" date="2018-07" db="EMBL/GenBank/DDBJ databases">
        <title>Halioglobus sp. genome submission.</title>
        <authorList>
            <person name="Ye M.-Q."/>
            <person name="Du Z.-J."/>
        </authorList>
    </citation>
    <scope>NUCLEOTIDE SEQUENCE [LARGE SCALE GENOMIC DNA]</scope>
    <source>
        <strain evidence="1 2">U0301</strain>
    </source>
</reference>
<evidence type="ECO:0000313" key="1">
    <source>
        <dbReference type="EMBL" id="RLQ22206.1"/>
    </source>
</evidence>
<dbReference type="OrthoDB" id="5740594at2"/>
<accession>A0A3L7DYC7</accession>
<keyword evidence="2" id="KW-1185">Reference proteome</keyword>
<dbReference type="EMBL" id="QRAN01000007">
    <property type="protein sequence ID" value="RLQ22206.1"/>
    <property type="molecule type" value="Genomic_DNA"/>
</dbReference>
<gene>
    <name evidence="1" type="ORF">DWB85_07905</name>
</gene>